<sequence>MQAIRIPRQLAKAAALAAAASVAVAGVQLNTATSAHASTTNDTVMATTQRMAGPTLNTTQVGWYGKGSHLNLQCYSRGQYVKGYYSPWIPGGWDNLWYKVSDGYWVADVDINTGSDNPVTAACAPQSTRATRAVAWADSQVGSMSYPGLCELFVERAYGTSGRYASAISAYYALRAAGQIHTGSTGIPAGALVFSESPQWDYGYGHVMLSRGNGTFVSGGAWTGGGNHSTVQVFGSPAPTGGYLGWAYAPAAWPGR</sequence>
<keyword evidence="1" id="KW-0732">Signal</keyword>
<dbReference type="Proteomes" id="UP000636793">
    <property type="component" value="Unassembled WGS sequence"/>
</dbReference>
<reference evidence="2" key="1">
    <citation type="journal article" date="2014" name="Int. J. Syst. Evol. Microbiol.">
        <title>Complete genome sequence of Corynebacterium casei LMG S-19264T (=DSM 44701T), isolated from a smear-ripened cheese.</title>
        <authorList>
            <consortium name="US DOE Joint Genome Institute (JGI-PGF)"/>
            <person name="Walter F."/>
            <person name="Albersmeier A."/>
            <person name="Kalinowski J."/>
            <person name="Ruckert C."/>
        </authorList>
    </citation>
    <scope>NUCLEOTIDE SEQUENCE</scope>
    <source>
        <strain evidence="2">CGMCC 1.15085</strain>
    </source>
</reference>
<proteinExistence type="predicted"/>
<dbReference type="RefSeq" id="WP_188837872.1">
    <property type="nucleotide sequence ID" value="NZ_BMHI01000004.1"/>
</dbReference>
<evidence type="ECO:0000313" key="2">
    <source>
        <dbReference type="EMBL" id="GGB37792.1"/>
    </source>
</evidence>
<name>A0A916WXA4_9MICO</name>
<evidence type="ECO:0000313" key="3">
    <source>
        <dbReference type="Proteomes" id="UP000636793"/>
    </source>
</evidence>
<feature type="signal peptide" evidence="1">
    <location>
        <begin position="1"/>
        <end position="25"/>
    </location>
</feature>
<feature type="chain" id="PRO_5039633998" description="CHAP domain-containing protein" evidence="1">
    <location>
        <begin position="26"/>
        <end position="256"/>
    </location>
</feature>
<evidence type="ECO:0008006" key="4">
    <source>
        <dbReference type="Google" id="ProtNLM"/>
    </source>
</evidence>
<evidence type="ECO:0000256" key="1">
    <source>
        <dbReference type="SAM" id="SignalP"/>
    </source>
</evidence>
<gene>
    <name evidence="2" type="ORF">GCM10011492_30680</name>
</gene>
<dbReference type="AlphaFoldDB" id="A0A916WXA4"/>
<keyword evidence="3" id="KW-1185">Reference proteome</keyword>
<reference evidence="2" key="2">
    <citation type="submission" date="2020-09" db="EMBL/GenBank/DDBJ databases">
        <authorList>
            <person name="Sun Q."/>
            <person name="Zhou Y."/>
        </authorList>
    </citation>
    <scope>NUCLEOTIDE SEQUENCE</scope>
    <source>
        <strain evidence="2">CGMCC 1.15085</strain>
    </source>
</reference>
<accession>A0A916WXA4</accession>
<dbReference type="EMBL" id="BMHI01000004">
    <property type="protein sequence ID" value="GGB37792.1"/>
    <property type="molecule type" value="Genomic_DNA"/>
</dbReference>
<protein>
    <recommendedName>
        <fullName evidence="4">CHAP domain-containing protein</fullName>
    </recommendedName>
</protein>
<organism evidence="2 3">
    <name type="scientific">Flexivirga endophytica</name>
    <dbReference type="NCBI Taxonomy" id="1849103"/>
    <lineage>
        <taxon>Bacteria</taxon>
        <taxon>Bacillati</taxon>
        <taxon>Actinomycetota</taxon>
        <taxon>Actinomycetes</taxon>
        <taxon>Micrococcales</taxon>
        <taxon>Dermacoccaceae</taxon>
        <taxon>Flexivirga</taxon>
    </lineage>
</organism>
<comment type="caution">
    <text evidence="2">The sequence shown here is derived from an EMBL/GenBank/DDBJ whole genome shotgun (WGS) entry which is preliminary data.</text>
</comment>